<name>A0A058Z9J3_FONAL</name>
<evidence type="ECO:0000256" key="9">
    <source>
        <dbReference type="ARBA" id="ARBA00023136"/>
    </source>
</evidence>
<dbReference type="InterPro" id="IPR012621">
    <property type="entry name" value="Tom7"/>
</dbReference>
<keyword evidence="6" id="KW-0653">Protein transport</keyword>
<keyword evidence="3" id="KW-0813">Transport</keyword>
<sequence length="72" mass="7743">MFPGAKPSNPSDVNAIGPKTGRTIQDAIYFLVGKGTTIIQYTFVPALIAIGYNLLAAPRPPVLDFFTMIFSP</sequence>
<dbReference type="GeneID" id="20526612"/>
<evidence type="ECO:0000256" key="7">
    <source>
        <dbReference type="ARBA" id="ARBA00022989"/>
    </source>
</evidence>
<gene>
    <name evidence="10" type="ORF">H696_01887</name>
</gene>
<evidence type="ECO:0000256" key="5">
    <source>
        <dbReference type="ARBA" id="ARBA00022787"/>
    </source>
</evidence>
<dbReference type="AlphaFoldDB" id="A0A058Z9J3"/>
<accession>A0A058Z9J3</accession>
<evidence type="ECO:0000256" key="3">
    <source>
        <dbReference type="ARBA" id="ARBA00022448"/>
    </source>
</evidence>
<evidence type="ECO:0000256" key="1">
    <source>
        <dbReference type="ARBA" id="ARBA00004572"/>
    </source>
</evidence>
<keyword evidence="11" id="KW-1185">Reference proteome</keyword>
<dbReference type="Proteomes" id="UP000030693">
    <property type="component" value="Unassembled WGS sequence"/>
</dbReference>
<evidence type="ECO:0000256" key="8">
    <source>
        <dbReference type="ARBA" id="ARBA00023128"/>
    </source>
</evidence>
<dbReference type="RefSeq" id="XP_009494063.1">
    <property type="nucleotide sequence ID" value="XM_009495788.1"/>
</dbReference>
<evidence type="ECO:0000256" key="6">
    <source>
        <dbReference type="ARBA" id="ARBA00022927"/>
    </source>
</evidence>
<dbReference type="Pfam" id="PF08038">
    <property type="entry name" value="Tom7"/>
    <property type="match status" value="1"/>
</dbReference>
<keyword evidence="8" id="KW-0496">Mitochondrion</keyword>
<dbReference type="GO" id="GO:0005742">
    <property type="term" value="C:mitochondrial outer membrane translocase complex"/>
    <property type="evidence" value="ECO:0007669"/>
    <property type="project" value="InterPro"/>
</dbReference>
<evidence type="ECO:0000256" key="2">
    <source>
        <dbReference type="ARBA" id="ARBA00010917"/>
    </source>
</evidence>
<keyword evidence="9" id="KW-0472">Membrane</keyword>
<evidence type="ECO:0000313" key="10">
    <source>
        <dbReference type="EMBL" id="KCV70940.1"/>
    </source>
</evidence>
<dbReference type="EMBL" id="KB932203">
    <property type="protein sequence ID" value="KCV70940.1"/>
    <property type="molecule type" value="Genomic_DNA"/>
</dbReference>
<comment type="similarity">
    <text evidence="2">Belongs to the Tom7 family.</text>
</comment>
<proteinExistence type="inferred from homology"/>
<reference evidence="10" key="1">
    <citation type="submission" date="2013-04" db="EMBL/GenBank/DDBJ databases">
        <title>The Genome Sequence of Fonticula alba ATCC 38817.</title>
        <authorList>
            <consortium name="The Broad Institute Genomics Platform"/>
            <person name="Russ C."/>
            <person name="Cuomo C."/>
            <person name="Burger G."/>
            <person name="Gray M.W."/>
            <person name="Holland P.W.H."/>
            <person name="King N."/>
            <person name="Lang F.B.F."/>
            <person name="Roger A.J."/>
            <person name="Ruiz-Trillo I."/>
            <person name="Brown M."/>
            <person name="Walker B."/>
            <person name="Young S."/>
            <person name="Zeng Q."/>
            <person name="Gargeya S."/>
            <person name="Fitzgerald M."/>
            <person name="Haas B."/>
            <person name="Abouelleil A."/>
            <person name="Allen A.W."/>
            <person name="Alvarado L."/>
            <person name="Arachchi H.M."/>
            <person name="Berlin A.M."/>
            <person name="Chapman S.B."/>
            <person name="Gainer-Dewar J."/>
            <person name="Goldberg J."/>
            <person name="Griggs A."/>
            <person name="Gujja S."/>
            <person name="Hansen M."/>
            <person name="Howarth C."/>
            <person name="Imamovic A."/>
            <person name="Ireland A."/>
            <person name="Larimer J."/>
            <person name="McCowan C."/>
            <person name="Murphy C."/>
            <person name="Pearson M."/>
            <person name="Poon T.W."/>
            <person name="Priest M."/>
            <person name="Roberts A."/>
            <person name="Saif S."/>
            <person name="Shea T."/>
            <person name="Sisk P."/>
            <person name="Sykes S."/>
            <person name="Wortman J."/>
            <person name="Nusbaum C."/>
            <person name="Birren B."/>
        </authorList>
    </citation>
    <scope>NUCLEOTIDE SEQUENCE [LARGE SCALE GENOMIC DNA]</scope>
    <source>
        <strain evidence="10">ATCC 38817</strain>
    </source>
</reference>
<keyword evidence="7" id="KW-1133">Transmembrane helix</keyword>
<comment type="subcellular location">
    <subcellularLocation>
        <location evidence="1">Mitochondrion outer membrane</location>
        <topology evidence="1">Single-pass membrane protein</topology>
    </subcellularLocation>
</comment>
<evidence type="ECO:0000313" key="11">
    <source>
        <dbReference type="Proteomes" id="UP000030693"/>
    </source>
</evidence>
<protein>
    <submittedName>
        <fullName evidence="10">Uncharacterized protein</fullName>
    </submittedName>
</protein>
<evidence type="ECO:0000256" key="4">
    <source>
        <dbReference type="ARBA" id="ARBA00022692"/>
    </source>
</evidence>
<keyword evidence="4" id="KW-0812">Transmembrane</keyword>
<keyword evidence="5" id="KW-1000">Mitochondrion outer membrane</keyword>
<dbReference type="GO" id="GO:0030150">
    <property type="term" value="P:protein import into mitochondrial matrix"/>
    <property type="evidence" value="ECO:0007669"/>
    <property type="project" value="InterPro"/>
</dbReference>
<organism evidence="10">
    <name type="scientific">Fonticula alba</name>
    <name type="common">Slime mold</name>
    <dbReference type="NCBI Taxonomy" id="691883"/>
    <lineage>
        <taxon>Eukaryota</taxon>
        <taxon>Rotosphaerida</taxon>
        <taxon>Fonticulaceae</taxon>
        <taxon>Fonticula</taxon>
    </lineage>
</organism>